<dbReference type="Proteomes" id="UP000516957">
    <property type="component" value="Unassembled WGS sequence"/>
</dbReference>
<feature type="domain" description="Ketoreductase" evidence="4">
    <location>
        <begin position="9"/>
        <end position="197"/>
    </location>
</feature>
<dbReference type="InterPro" id="IPR051687">
    <property type="entry name" value="Peroxisomal_Beta-Oxidation"/>
</dbReference>
<proteinExistence type="inferred from homology"/>
<dbReference type="Pfam" id="PF00106">
    <property type="entry name" value="adh_short"/>
    <property type="match status" value="1"/>
</dbReference>
<comment type="similarity">
    <text evidence="1 3">Belongs to the short-chain dehydrogenases/reductases (SDR) family.</text>
</comment>
<accession>A0A7Y9F061</accession>
<evidence type="ECO:0000259" key="4">
    <source>
        <dbReference type="SMART" id="SM00822"/>
    </source>
</evidence>
<dbReference type="InterPro" id="IPR057326">
    <property type="entry name" value="KR_dom"/>
</dbReference>
<dbReference type="InterPro" id="IPR036291">
    <property type="entry name" value="NAD(P)-bd_dom_sf"/>
</dbReference>
<dbReference type="AlphaFoldDB" id="A0A7Y9F061"/>
<organism evidence="5 6">
    <name type="scientific">Nocardioides marinisabuli</name>
    <dbReference type="NCBI Taxonomy" id="419476"/>
    <lineage>
        <taxon>Bacteria</taxon>
        <taxon>Bacillati</taxon>
        <taxon>Actinomycetota</taxon>
        <taxon>Actinomycetes</taxon>
        <taxon>Propionibacteriales</taxon>
        <taxon>Nocardioidaceae</taxon>
        <taxon>Nocardioides</taxon>
    </lineage>
</organism>
<evidence type="ECO:0000313" key="5">
    <source>
        <dbReference type="EMBL" id="NYD57192.1"/>
    </source>
</evidence>
<evidence type="ECO:0000313" key="6">
    <source>
        <dbReference type="Proteomes" id="UP000516957"/>
    </source>
</evidence>
<dbReference type="InterPro" id="IPR002347">
    <property type="entry name" value="SDR_fam"/>
</dbReference>
<dbReference type="PROSITE" id="PS00061">
    <property type="entry name" value="ADH_SHORT"/>
    <property type="match status" value="1"/>
</dbReference>
<dbReference type="SMART" id="SM00822">
    <property type="entry name" value="PKS_KR"/>
    <property type="match status" value="1"/>
</dbReference>
<comment type="caution">
    <text evidence="5">The sequence shown here is derived from an EMBL/GenBank/DDBJ whole genome shotgun (WGS) entry which is preliminary data.</text>
</comment>
<evidence type="ECO:0000256" key="2">
    <source>
        <dbReference type="ARBA" id="ARBA00023002"/>
    </source>
</evidence>
<name>A0A7Y9F061_9ACTN</name>
<dbReference type="PANTHER" id="PTHR45024">
    <property type="entry name" value="DEHYDROGENASES, SHORT CHAIN"/>
    <property type="match status" value="1"/>
</dbReference>
<dbReference type="PANTHER" id="PTHR45024:SF2">
    <property type="entry name" value="SCP2 DOMAIN-CONTAINING PROTEIN"/>
    <property type="match status" value="1"/>
</dbReference>
<protein>
    <submittedName>
        <fullName evidence="5">NAD(P)-dependent dehydrogenase (Short-subunit alcohol dehydrogenase family)</fullName>
    </submittedName>
</protein>
<dbReference type="SUPFAM" id="SSF51735">
    <property type="entry name" value="NAD(P)-binding Rossmann-fold domains"/>
    <property type="match status" value="1"/>
</dbReference>
<gene>
    <name evidence="5" type="ORF">BKA08_001430</name>
</gene>
<dbReference type="InterPro" id="IPR020904">
    <property type="entry name" value="Sc_DH/Rdtase_CS"/>
</dbReference>
<evidence type="ECO:0000256" key="3">
    <source>
        <dbReference type="RuleBase" id="RU000363"/>
    </source>
</evidence>
<dbReference type="Gene3D" id="3.40.50.720">
    <property type="entry name" value="NAD(P)-binding Rossmann-like Domain"/>
    <property type="match status" value="1"/>
</dbReference>
<dbReference type="PRINTS" id="PR00080">
    <property type="entry name" value="SDRFAMILY"/>
</dbReference>
<keyword evidence="6" id="KW-1185">Reference proteome</keyword>
<dbReference type="PRINTS" id="PR00081">
    <property type="entry name" value="GDHRDH"/>
</dbReference>
<dbReference type="EMBL" id="JACCBE010000001">
    <property type="protein sequence ID" value="NYD57192.1"/>
    <property type="molecule type" value="Genomic_DNA"/>
</dbReference>
<keyword evidence="2" id="KW-0560">Oxidoreductase</keyword>
<sequence length="308" mass="31912">MSLIQYEGRSVIVTGAGGGLGREYALALAQHGARVLVNDLGGSVNGDGESTNMADAVVQEIRDAGGEAAACYDSVSTPAGGRAIVEASMDAFGSVDAVIHNAGILRDRSLSKMTPEEVDSVLDVHLKGGFNVTIPAFARMKEAGYGRLVMTSSSSGLLGNYGQANYGAAKTGLVGLVHVAAIEGARHGILANAIAPGARTRMTEGLLGEMDELLDPAQVAAMAVYLASPQCHQTHEVFSAGGGRFARYVVGVNDGWITRTGPASADDVLEHIDQIRDLDSLHVFDSGTDEMALLRRMATEVGALTPSA</sequence>
<dbReference type="RefSeq" id="WP_179614990.1">
    <property type="nucleotide sequence ID" value="NZ_CP059163.1"/>
</dbReference>
<reference evidence="5 6" key="1">
    <citation type="submission" date="2020-07" db="EMBL/GenBank/DDBJ databases">
        <title>Sequencing the genomes of 1000 actinobacteria strains.</title>
        <authorList>
            <person name="Klenk H.-P."/>
        </authorList>
    </citation>
    <scope>NUCLEOTIDE SEQUENCE [LARGE SCALE GENOMIC DNA]</scope>
    <source>
        <strain evidence="5 6">DSM 18965</strain>
    </source>
</reference>
<evidence type="ECO:0000256" key="1">
    <source>
        <dbReference type="ARBA" id="ARBA00006484"/>
    </source>
</evidence>
<dbReference type="GO" id="GO:0016491">
    <property type="term" value="F:oxidoreductase activity"/>
    <property type="evidence" value="ECO:0007669"/>
    <property type="project" value="UniProtKB-KW"/>
</dbReference>